<name>A0A7U2F8J7_PHANO</name>
<keyword evidence="2" id="KW-1185">Reference proteome</keyword>
<organism evidence="1 2">
    <name type="scientific">Phaeosphaeria nodorum (strain SN15 / ATCC MYA-4574 / FGSC 10173)</name>
    <name type="common">Glume blotch fungus</name>
    <name type="synonym">Parastagonospora nodorum</name>
    <dbReference type="NCBI Taxonomy" id="321614"/>
    <lineage>
        <taxon>Eukaryota</taxon>
        <taxon>Fungi</taxon>
        <taxon>Dikarya</taxon>
        <taxon>Ascomycota</taxon>
        <taxon>Pezizomycotina</taxon>
        <taxon>Dothideomycetes</taxon>
        <taxon>Pleosporomycetidae</taxon>
        <taxon>Pleosporales</taxon>
        <taxon>Pleosporineae</taxon>
        <taxon>Phaeosphaeriaceae</taxon>
        <taxon>Parastagonospora</taxon>
    </lineage>
</organism>
<accession>A0A7U2F8J7</accession>
<evidence type="ECO:0000313" key="1">
    <source>
        <dbReference type="EMBL" id="QRD00647.1"/>
    </source>
</evidence>
<dbReference type="Proteomes" id="UP000663193">
    <property type="component" value="Chromosome 11"/>
</dbReference>
<reference evidence="2" key="1">
    <citation type="journal article" date="2021" name="BMC Genomics">
        <title>Chromosome-level genome assembly and manually-curated proteome of model necrotroph Parastagonospora nodorum Sn15 reveals a genome-wide trove of candidate effector homologs, and redundancy of virulence-related functions within an accessory chromosome.</title>
        <authorList>
            <person name="Bertazzoni S."/>
            <person name="Jones D.A.B."/>
            <person name="Phan H.T."/>
            <person name="Tan K.-C."/>
            <person name="Hane J.K."/>
        </authorList>
    </citation>
    <scope>NUCLEOTIDE SEQUENCE [LARGE SCALE GENOMIC DNA]</scope>
    <source>
        <strain evidence="2">SN15 / ATCC MYA-4574 / FGSC 10173)</strain>
    </source>
</reference>
<sequence length="143" mass="15982">MDQIWSPVGRRDQGPVRWTNASFRSCATSCRRGPVISAGRLAMEKHLQHAIWCRTALPRGVSSSHRTARRGCVTMAVDEAREAVRRTGSWKLTGHAAARASSGRGDWCTLDPGVLVRQRLQIVGQQKTFVLLVRRTCSHRHRA</sequence>
<gene>
    <name evidence="1" type="ORF">JI435_415550</name>
</gene>
<dbReference type="EMBL" id="CP069033">
    <property type="protein sequence ID" value="QRD00647.1"/>
    <property type="molecule type" value="Genomic_DNA"/>
</dbReference>
<dbReference type="VEuPathDB" id="FungiDB:JI435_415550"/>
<evidence type="ECO:0000313" key="2">
    <source>
        <dbReference type="Proteomes" id="UP000663193"/>
    </source>
</evidence>
<dbReference type="AlphaFoldDB" id="A0A7U2F8J7"/>
<protein>
    <submittedName>
        <fullName evidence="1">Uncharacterized protein</fullName>
    </submittedName>
</protein>
<proteinExistence type="predicted"/>